<keyword evidence="4 6" id="KW-1133">Transmembrane helix</keyword>
<evidence type="ECO:0000313" key="7">
    <source>
        <dbReference type="EMBL" id="KAJ4252916.1"/>
    </source>
</evidence>
<dbReference type="GO" id="GO:0022857">
    <property type="term" value="F:transmembrane transporter activity"/>
    <property type="evidence" value="ECO:0007669"/>
    <property type="project" value="TreeGrafter"/>
</dbReference>
<comment type="subcellular location">
    <subcellularLocation>
        <location evidence="1">Membrane</location>
        <topology evidence="1">Multi-pass membrane protein</topology>
    </subcellularLocation>
</comment>
<dbReference type="PANTHER" id="PTHR43791">
    <property type="entry name" value="PERMEASE-RELATED"/>
    <property type="match status" value="1"/>
</dbReference>
<feature type="transmembrane region" description="Helical" evidence="6">
    <location>
        <begin position="160"/>
        <end position="181"/>
    </location>
</feature>
<reference evidence="7" key="1">
    <citation type="submission" date="2022-09" db="EMBL/GenBank/DDBJ databases">
        <title>Fusarium specimens isolated from Avocado Roots.</title>
        <authorList>
            <person name="Stajich J."/>
            <person name="Roper C."/>
            <person name="Heimlech-Rivalta G."/>
        </authorList>
    </citation>
    <scope>NUCLEOTIDE SEQUENCE</scope>
    <source>
        <strain evidence="7">CF00136</strain>
    </source>
</reference>
<feature type="transmembrane region" description="Helical" evidence="6">
    <location>
        <begin position="119"/>
        <end position="140"/>
    </location>
</feature>
<protein>
    <recommendedName>
        <fullName evidence="9">Major facilitator superfamily (MFS) profile domain-containing protein</fullName>
    </recommendedName>
</protein>
<evidence type="ECO:0000256" key="5">
    <source>
        <dbReference type="ARBA" id="ARBA00023136"/>
    </source>
</evidence>
<keyword evidence="2" id="KW-0813">Transport</keyword>
<evidence type="ECO:0000313" key="8">
    <source>
        <dbReference type="Proteomes" id="UP001152049"/>
    </source>
</evidence>
<dbReference type="InterPro" id="IPR036259">
    <property type="entry name" value="MFS_trans_sf"/>
</dbReference>
<accession>A0A9W8RUS3</accession>
<keyword evidence="8" id="KW-1185">Reference proteome</keyword>
<feature type="transmembrane region" description="Helical" evidence="6">
    <location>
        <begin position="273"/>
        <end position="291"/>
    </location>
</feature>
<gene>
    <name evidence="7" type="ORF">NW762_010822</name>
</gene>
<sequence>MPLSLQEAKEEAISEMIETRTGKDIAKGSSEVEQLSSSIDEKRLLRIIDLHVLPWLCITYALSLIDRTNIAAAKVVGMTLDLNLVGNRYNVALLAFFFTHIAAEIPSNAFIRRIGSQRYLTVLIASWGVVAMCFGFVKTYGQLVALRVLLGLLERGFNRLSIWFVFGSVVSGFTGIISYGLSQMEGFGGVKGWRWVFIIPGAVTILMAAPIYFFVVDFPEKAKWLNNDELETVRQRLSEDRGETLEEKVKVKAFLEAALDWKLADKVRLRSPFIIGFSLVHIAGLALIGWGNLQGVRYFDMFLAIAGSNSAIPSALAFLANNVVGNSKRQFAVPIQTVFGGIGGIIGSVMFREKDYPEYRPGLYAAFGCMAMNAFLAGGMALYFMDQNKKADRKGRVLEGLEGFRYTV</sequence>
<dbReference type="PANTHER" id="PTHR43791:SF3">
    <property type="entry name" value="MAJOR FACILITATOR SUPERFAMILY (MFS) PROFILE DOMAIN-CONTAINING PROTEIN"/>
    <property type="match status" value="1"/>
</dbReference>
<feature type="transmembrane region" description="Helical" evidence="6">
    <location>
        <begin position="363"/>
        <end position="385"/>
    </location>
</feature>
<keyword evidence="3 6" id="KW-0812">Transmembrane</keyword>
<keyword evidence="5 6" id="KW-0472">Membrane</keyword>
<evidence type="ECO:0000256" key="4">
    <source>
        <dbReference type="ARBA" id="ARBA00022989"/>
    </source>
</evidence>
<evidence type="ECO:0000256" key="6">
    <source>
        <dbReference type="SAM" id="Phobius"/>
    </source>
</evidence>
<feature type="transmembrane region" description="Helical" evidence="6">
    <location>
        <begin position="193"/>
        <end position="215"/>
    </location>
</feature>
<proteinExistence type="predicted"/>
<evidence type="ECO:0000256" key="1">
    <source>
        <dbReference type="ARBA" id="ARBA00004141"/>
    </source>
</evidence>
<comment type="caution">
    <text evidence="7">The sequence shown here is derived from an EMBL/GenBank/DDBJ whole genome shotgun (WGS) entry which is preliminary data.</text>
</comment>
<dbReference type="GO" id="GO:0016020">
    <property type="term" value="C:membrane"/>
    <property type="evidence" value="ECO:0007669"/>
    <property type="project" value="UniProtKB-SubCell"/>
</dbReference>
<dbReference type="Proteomes" id="UP001152049">
    <property type="component" value="Unassembled WGS sequence"/>
</dbReference>
<evidence type="ECO:0000256" key="3">
    <source>
        <dbReference type="ARBA" id="ARBA00022692"/>
    </source>
</evidence>
<name>A0A9W8RUS3_9HYPO</name>
<organism evidence="7 8">
    <name type="scientific">Fusarium torreyae</name>
    <dbReference type="NCBI Taxonomy" id="1237075"/>
    <lineage>
        <taxon>Eukaryota</taxon>
        <taxon>Fungi</taxon>
        <taxon>Dikarya</taxon>
        <taxon>Ascomycota</taxon>
        <taxon>Pezizomycotina</taxon>
        <taxon>Sordariomycetes</taxon>
        <taxon>Hypocreomycetidae</taxon>
        <taxon>Hypocreales</taxon>
        <taxon>Nectriaceae</taxon>
        <taxon>Fusarium</taxon>
    </lineage>
</organism>
<dbReference type="AlphaFoldDB" id="A0A9W8RUS3"/>
<feature type="transmembrane region" description="Helical" evidence="6">
    <location>
        <begin position="331"/>
        <end position="351"/>
    </location>
</feature>
<dbReference type="EMBL" id="JAOQAZ010000025">
    <property type="protein sequence ID" value="KAJ4252916.1"/>
    <property type="molecule type" value="Genomic_DNA"/>
</dbReference>
<dbReference type="Gene3D" id="1.20.1250.20">
    <property type="entry name" value="MFS general substrate transporter like domains"/>
    <property type="match status" value="1"/>
</dbReference>
<feature type="transmembrane region" description="Helical" evidence="6">
    <location>
        <begin position="298"/>
        <end position="319"/>
    </location>
</feature>
<dbReference type="OrthoDB" id="3639251at2759"/>
<evidence type="ECO:0008006" key="9">
    <source>
        <dbReference type="Google" id="ProtNLM"/>
    </source>
</evidence>
<evidence type="ECO:0000256" key="2">
    <source>
        <dbReference type="ARBA" id="ARBA00022448"/>
    </source>
</evidence>
<dbReference type="SUPFAM" id="SSF103473">
    <property type="entry name" value="MFS general substrate transporter"/>
    <property type="match status" value="1"/>
</dbReference>